<evidence type="ECO:0000256" key="3">
    <source>
        <dbReference type="PROSITE-ProRule" id="PRU00221"/>
    </source>
</evidence>
<dbReference type="PANTHER" id="PTHR30454">
    <property type="entry name" value="4-HYDROXY-3-METHYLBUT-2-EN-1-YL DIPHOSPHATE SYNTHASE"/>
    <property type="match status" value="1"/>
</dbReference>
<dbReference type="PROSITE" id="PS50082">
    <property type="entry name" value="WD_REPEATS_2"/>
    <property type="match status" value="1"/>
</dbReference>
<dbReference type="Gene3D" id="3.20.20.20">
    <property type="entry name" value="Dihydropteroate synthase-like"/>
    <property type="match status" value="1"/>
</dbReference>
<keyword evidence="2" id="KW-0004">4Fe-4S</keyword>
<gene>
    <name evidence="7" type="ORF">CSUI_003897</name>
</gene>
<feature type="compositionally biased region" description="Low complexity" evidence="4">
    <location>
        <begin position="471"/>
        <end position="485"/>
    </location>
</feature>
<feature type="domain" description="IspG TIM-barrel" evidence="6">
    <location>
        <begin position="571"/>
        <end position="889"/>
    </location>
</feature>
<feature type="compositionally biased region" description="Low complexity" evidence="4">
    <location>
        <begin position="494"/>
        <end position="507"/>
    </location>
</feature>
<feature type="compositionally biased region" description="Basic and acidic residues" evidence="4">
    <location>
        <begin position="1051"/>
        <end position="1073"/>
    </location>
</feature>
<feature type="region of interest" description="Disordered" evidence="4">
    <location>
        <begin position="1273"/>
        <end position="1346"/>
    </location>
</feature>
<dbReference type="Pfam" id="PF00400">
    <property type="entry name" value="WD40"/>
    <property type="match status" value="1"/>
</dbReference>
<dbReference type="OrthoDB" id="333184at2759"/>
<feature type="compositionally biased region" description="Basic and acidic residues" evidence="4">
    <location>
        <begin position="969"/>
        <end position="1001"/>
    </location>
</feature>
<accession>A0A2C6KZ52</accession>
<dbReference type="GO" id="GO:0046429">
    <property type="term" value="F:4-hydroxy-3-methylbut-2-en-1-yl diphosphate synthase activity (ferredoxin)"/>
    <property type="evidence" value="ECO:0007669"/>
    <property type="project" value="InterPro"/>
</dbReference>
<dbReference type="GO" id="GO:0051539">
    <property type="term" value="F:4 iron, 4 sulfur cluster binding"/>
    <property type="evidence" value="ECO:0007669"/>
    <property type="project" value="UniProtKB-KW"/>
</dbReference>
<dbReference type="GO" id="GO:0019288">
    <property type="term" value="P:isopentenyl diphosphate biosynthetic process, methylerythritol 4-phosphate pathway"/>
    <property type="evidence" value="ECO:0007669"/>
    <property type="project" value="TreeGrafter"/>
</dbReference>
<feature type="region of interest" description="Disordered" evidence="4">
    <location>
        <begin position="450"/>
        <end position="511"/>
    </location>
</feature>
<evidence type="ECO:0000313" key="8">
    <source>
        <dbReference type="Proteomes" id="UP000221165"/>
    </source>
</evidence>
<dbReference type="InterPro" id="IPR058578">
    <property type="entry name" value="IspG_TIM"/>
</dbReference>
<keyword evidence="2" id="KW-0408">Iron</keyword>
<dbReference type="InterPro" id="IPR004588">
    <property type="entry name" value="IspG_bac-typ"/>
</dbReference>
<organism evidence="7 8">
    <name type="scientific">Cystoisospora suis</name>
    <dbReference type="NCBI Taxonomy" id="483139"/>
    <lineage>
        <taxon>Eukaryota</taxon>
        <taxon>Sar</taxon>
        <taxon>Alveolata</taxon>
        <taxon>Apicomplexa</taxon>
        <taxon>Conoidasida</taxon>
        <taxon>Coccidia</taxon>
        <taxon>Eucoccidiorida</taxon>
        <taxon>Eimeriorina</taxon>
        <taxon>Sarcocystidae</taxon>
        <taxon>Cystoisospora</taxon>
    </lineage>
</organism>
<dbReference type="EMBL" id="MIGC01001754">
    <property type="protein sequence ID" value="PHJ22257.1"/>
    <property type="molecule type" value="Genomic_DNA"/>
</dbReference>
<dbReference type="Pfam" id="PF04551">
    <property type="entry name" value="GcpE"/>
    <property type="match status" value="1"/>
</dbReference>
<keyword evidence="2" id="KW-0479">Metal-binding</keyword>
<evidence type="ECO:0000256" key="2">
    <source>
        <dbReference type="ARBA" id="ARBA00022485"/>
    </source>
</evidence>
<dbReference type="InterPro" id="IPR001680">
    <property type="entry name" value="WD40_rpt"/>
</dbReference>
<keyword evidence="5" id="KW-1133">Transmembrane helix</keyword>
<feature type="compositionally biased region" description="Polar residues" evidence="4">
    <location>
        <begin position="328"/>
        <end position="346"/>
    </location>
</feature>
<dbReference type="VEuPathDB" id="ToxoDB:CSUI_003897"/>
<feature type="compositionally biased region" description="Basic and acidic residues" evidence="4">
    <location>
        <begin position="1310"/>
        <end position="1346"/>
    </location>
</feature>
<keyword evidence="3" id="KW-0853">WD repeat</keyword>
<evidence type="ECO:0000313" key="7">
    <source>
        <dbReference type="EMBL" id="PHJ22257.1"/>
    </source>
</evidence>
<feature type="region of interest" description="Disordered" evidence="4">
    <location>
        <begin position="62"/>
        <end position="103"/>
    </location>
</feature>
<dbReference type="RefSeq" id="XP_067923934.1">
    <property type="nucleotide sequence ID" value="XM_068064092.1"/>
</dbReference>
<dbReference type="HAMAP" id="MF_00159">
    <property type="entry name" value="IspG"/>
    <property type="match status" value="1"/>
</dbReference>
<dbReference type="NCBIfam" id="TIGR00612">
    <property type="entry name" value="ispG_gcpE"/>
    <property type="match status" value="1"/>
</dbReference>
<dbReference type="Gene3D" id="2.130.10.10">
    <property type="entry name" value="YVTN repeat-like/Quinoprotein amine dehydrogenase"/>
    <property type="match status" value="1"/>
</dbReference>
<sequence length="1513" mass="168154">MRTATPVEDSQPTCDRIRKACAYALAGPPYSLGFSSFHHSRISWFVSMRPFQLPRRGQMLAGSLPRHNRNAPPVSSPGGSMNPSTANNAEEDDKNEEGTAPSYTSTCCMTEVGVSERPAKITWRRAQRVFDAASWSSSCSSDNKDSVPKKGGLFESCPLSRHFPVSRTDLLSPSVALRRSGLSPRCGDRLGRMLRFFASPPRLPILVLVIFFLINILSSFFSSLLNRFASSSHPLSAVPNAAAVTPPATFSEGFFLFSFFLVSVEGKTSLFPFWIAEAVYVPPIGRSLDCLLPGVLPLSRVKQQDDFRELFSGSSSFFPSSTNVLTSFSPPHQTRQSLCSTPSTLSSKDDASLSRPSSLLHRASRYMPYLSSVLPSRNAHVDKWENLSQPRICERELRGGVRSSIPGFLNFHSFLRERCLPSTAVDSRRVSSLFLSSQLLYPTEPSAYQRLGGSLAKPPGPPSPMKSFRPSSSLSDATTSSLFSTNEASNQHTSSISSSTSSSPSSSVPRYCMSVSSTQRLPTRTVVIGRGEKAAAYHEFYFSSSASSKSSSSSSPSSILPPGSWREGFPVLLGGSHPLVLQTMVNSDTRDVDATVEQIRKCAEAGAHLVRMTVQGMKEVEASKSIKEKLDKMNLHIPLVADIHFQPKVALACAEIFEKVRVNPGNFADGAKRWEDDDEDSDKDKAKRRLSTTIASQKKHQEQGREGEDQHDMQAVLQGENEQEEEKEAEEIRKRDEDKRRFDEGHKRIEELLVPLIEKCKELKTAMRIGTNHGSLSARILRQYGDTPRGMVESAFEFADICTRHDFFNFCFSMKSSNPTVMVHAYRLLAHEMLRRGTLFPLHLGVTEAGEGEDGRIKSAIGMGSLLQDGLGDTLRASLTEPPWVEIPVVSAMARMQEEKMKDLNVRKTSYYLHDMTTMRDLPSIQISSHRQYERSSEDKIKGDLSASFASSLEQANIGTSRSRGLETSADREEDRERGESRKTSSRLRKDDLHSLEISKEGRRHSREPDTEEEEEISYWSLPSFTETTRNFNDIEKRSIRWEEIPSLQEGGEKKEEKKKTIDTNEKENDRSLQTRANPRGRYLHKDGSVLVAVHPNWLSNMDDSTFYESLGYGVLQSKSSASGRGEAIPLKGLASADSIYLTSLYLSPDGSSTAPLHSSLPSTPSNLQVEKEGERSYEVGMSETDSRRPGETGASKTYSESRDKSDTFDVYTRDERFLLRPPSGGEPQEERRDRLVQILKRLQRAGVGLFAPMTDIAYLIYLREQYMKQKDISSDLTSPEVRERGTDEEEGPRALLLRRRTHAGEVVNEDSKSKKREKDQDQQVSSREKSDVLSHEEGETKKKRYDGVEDTGRVLSSEIEGEIGQLKNSLLIPGMVGVMRLKDAAAVRGKVLPQVEKEIAGIALLVDGSESEEEIDAVLDIQIYDLRAGEKETGVLEGHSDSITGLAVNGSGTSLLSNAMDHTVRLWDIQPYVKNEKRLISVLRGSTSDEVGDLKVLSLVEPYLFDRQSLSG</sequence>
<comment type="caution">
    <text evidence="7">The sequence shown here is derived from an EMBL/GenBank/DDBJ whole genome shotgun (WGS) entry which is preliminary data.</text>
</comment>
<keyword evidence="8" id="KW-1185">Reference proteome</keyword>
<feature type="region of interest" description="Disordered" evidence="4">
    <location>
        <begin position="1151"/>
        <end position="1207"/>
    </location>
</feature>
<dbReference type="GeneID" id="94427303"/>
<dbReference type="InterPro" id="IPR015943">
    <property type="entry name" value="WD40/YVTN_repeat-like_dom_sf"/>
</dbReference>
<evidence type="ECO:0000256" key="1">
    <source>
        <dbReference type="ARBA" id="ARBA00001966"/>
    </source>
</evidence>
<dbReference type="GO" id="GO:0016114">
    <property type="term" value="P:terpenoid biosynthetic process"/>
    <property type="evidence" value="ECO:0007669"/>
    <property type="project" value="InterPro"/>
</dbReference>
<dbReference type="InterPro" id="IPR036322">
    <property type="entry name" value="WD40_repeat_dom_sf"/>
</dbReference>
<feature type="compositionally biased region" description="Polar residues" evidence="4">
    <location>
        <begin position="952"/>
        <end position="963"/>
    </location>
</feature>
<feature type="compositionally biased region" description="Basic and acidic residues" evidence="4">
    <location>
        <begin position="699"/>
        <end position="712"/>
    </location>
</feature>
<dbReference type="SUPFAM" id="SSF50978">
    <property type="entry name" value="WD40 repeat-like"/>
    <property type="match status" value="1"/>
</dbReference>
<dbReference type="PROSITE" id="PS50294">
    <property type="entry name" value="WD_REPEATS_REGION"/>
    <property type="match status" value="1"/>
</dbReference>
<dbReference type="Proteomes" id="UP000221165">
    <property type="component" value="Unassembled WGS sequence"/>
</dbReference>
<dbReference type="PANTHER" id="PTHR30454:SF0">
    <property type="entry name" value="4-HYDROXY-3-METHYLBUT-2-EN-1-YL DIPHOSPHATE SYNTHASE (FERREDOXIN), CHLOROPLASTIC"/>
    <property type="match status" value="1"/>
</dbReference>
<proteinExistence type="inferred from homology"/>
<evidence type="ECO:0000256" key="4">
    <source>
        <dbReference type="SAM" id="MobiDB-lite"/>
    </source>
</evidence>
<reference evidence="7 8" key="1">
    <citation type="journal article" date="2017" name="Int. J. Parasitol.">
        <title>The genome of the protozoan parasite Cystoisospora suis and a reverse vaccinology approach to identify vaccine candidates.</title>
        <authorList>
            <person name="Palmieri N."/>
            <person name="Shrestha A."/>
            <person name="Ruttkowski B."/>
            <person name="Beck T."/>
            <person name="Vogl C."/>
            <person name="Tomley F."/>
            <person name="Blake D.P."/>
            <person name="Joachim A."/>
        </authorList>
    </citation>
    <scope>NUCLEOTIDE SEQUENCE [LARGE SCALE GENOMIC DNA]</scope>
    <source>
        <strain evidence="7 8">Wien I</strain>
    </source>
</reference>
<name>A0A2C6KZ52_9APIC</name>
<feature type="region of interest" description="Disordered" evidence="4">
    <location>
        <begin position="952"/>
        <end position="1020"/>
    </location>
</feature>
<keyword evidence="2" id="KW-0411">Iron-sulfur</keyword>
<evidence type="ECO:0000259" key="6">
    <source>
        <dbReference type="Pfam" id="PF04551"/>
    </source>
</evidence>
<feature type="compositionally biased region" description="Polar residues" evidence="4">
    <location>
        <begin position="1151"/>
        <end position="1169"/>
    </location>
</feature>
<dbReference type="SMART" id="SM00320">
    <property type="entry name" value="WD40"/>
    <property type="match status" value="1"/>
</dbReference>
<keyword evidence="5" id="KW-0812">Transmembrane</keyword>
<feature type="transmembrane region" description="Helical" evidence="5">
    <location>
        <begin position="203"/>
        <end position="225"/>
    </location>
</feature>
<feature type="region of interest" description="Disordered" evidence="4">
    <location>
        <begin position="1043"/>
        <end position="1079"/>
    </location>
</feature>
<dbReference type="InterPro" id="IPR011005">
    <property type="entry name" value="Dihydropteroate_synth-like_sf"/>
</dbReference>
<keyword evidence="5" id="KW-0472">Membrane</keyword>
<feature type="repeat" description="WD" evidence="3">
    <location>
        <begin position="1437"/>
        <end position="1471"/>
    </location>
</feature>
<comment type="cofactor">
    <cofactor evidence="1">
        <name>[4Fe-4S] cluster</name>
        <dbReference type="ChEBI" id="CHEBI:49883"/>
    </cofactor>
</comment>
<evidence type="ECO:0000256" key="5">
    <source>
        <dbReference type="SAM" id="Phobius"/>
    </source>
</evidence>
<feature type="region of interest" description="Disordered" evidence="4">
    <location>
        <begin position="328"/>
        <end position="354"/>
    </location>
</feature>
<feature type="region of interest" description="Disordered" evidence="4">
    <location>
        <begin position="667"/>
        <end position="738"/>
    </location>
</feature>
<protein>
    <submittedName>
        <fullName evidence="7">4-hydroxy-3-methylbut-2-en-1-yl diphosphate synthase</fullName>
    </submittedName>
</protein>